<keyword evidence="6" id="KW-0732">Signal</keyword>
<dbReference type="InterPro" id="IPR033917">
    <property type="entry name" value="ML_PG-PI_TP"/>
</dbReference>
<proteinExistence type="inferred from homology"/>
<dbReference type="InterPro" id="IPR014756">
    <property type="entry name" value="Ig_E-set"/>
</dbReference>
<keyword evidence="10" id="KW-1185">Reference proteome</keyword>
<protein>
    <recommendedName>
        <fullName evidence="4">Phosphatidylglycerol/phosphatidylinositol transfer protein</fullName>
    </recommendedName>
</protein>
<dbReference type="InterPro" id="IPR036846">
    <property type="entry name" value="GM2-AP_sf"/>
</dbReference>
<gene>
    <name evidence="9" type="ORF">HYPSUDRAFT_61189</name>
</gene>
<evidence type="ECO:0000256" key="2">
    <source>
        <dbReference type="ARBA" id="ARBA00006370"/>
    </source>
</evidence>
<feature type="domain" description="MD-2-related lipid-recognition" evidence="8">
    <location>
        <begin position="22"/>
        <end position="144"/>
    </location>
</feature>
<dbReference type="InterPro" id="IPR039670">
    <property type="entry name" value="NPC2-like"/>
</dbReference>
<keyword evidence="5" id="KW-0813">Transport</keyword>
<comment type="function">
    <text evidence="1">Catalyzes the intermembrane transfer of phosphatidylglycerol and phosphatidylinositol.</text>
</comment>
<dbReference type="FunFam" id="2.70.220.10:FF:000002">
    <property type="entry name" value="Phosphatidylglycerol/phosphatidylinositol transfer protein"/>
    <property type="match status" value="1"/>
</dbReference>
<evidence type="ECO:0000313" key="9">
    <source>
        <dbReference type="EMBL" id="KJA29157.1"/>
    </source>
</evidence>
<dbReference type="CDD" id="cd00917">
    <property type="entry name" value="PG-PI_TP"/>
    <property type="match status" value="1"/>
</dbReference>
<dbReference type="OMA" id="ASKYSYW"/>
<dbReference type="Gene3D" id="2.70.220.10">
    <property type="entry name" value="Ganglioside GM2 activator"/>
    <property type="match status" value="1"/>
</dbReference>
<keyword evidence="7" id="KW-0445">Lipid transport</keyword>
<dbReference type="Pfam" id="PF02221">
    <property type="entry name" value="E1_DerP2_DerF2"/>
    <property type="match status" value="1"/>
</dbReference>
<dbReference type="STRING" id="945553.A0A0D2LME0"/>
<organism evidence="9 10">
    <name type="scientific">Hypholoma sublateritium (strain FD-334 SS-4)</name>
    <dbReference type="NCBI Taxonomy" id="945553"/>
    <lineage>
        <taxon>Eukaryota</taxon>
        <taxon>Fungi</taxon>
        <taxon>Dikarya</taxon>
        <taxon>Basidiomycota</taxon>
        <taxon>Agaricomycotina</taxon>
        <taxon>Agaricomycetes</taxon>
        <taxon>Agaricomycetidae</taxon>
        <taxon>Agaricales</taxon>
        <taxon>Agaricineae</taxon>
        <taxon>Strophariaceae</taxon>
        <taxon>Hypholoma</taxon>
    </lineage>
</organism>
<evidence type="ECO:0000256" key="5">
    <source>
        <dbReference type="ARBA" id="ARBA00022448"/>
    </source>
</evidence>
<dbReference type="Proteomes" id="UP000054270">
    <property type="component" value="Unassembled WGS sequence"/>
</dbReference>
<evidence type="ECO:0000256" key="3">
    <source>
        <dbReference type="ARBA" id="ARBA00011245"/>
    </source>
</evidence>
<evidence type="ECO:0000256" key="6">
    <source>
        <dbReference type="ARBA" id="ARBA00022729"/>
    </source>
</evidence>
<accession>A0A0D2LME0</accession>
<dbReference type="InterPro" id="IPR003172">
    <property type="entry name" value="ML_dom"/>
</dbReference>
<dbReference type="SMART" id="SM00737">
    <property type="entry name" value="ML"/>
    <property type="match status" value="1"/>
</dbReference>
<comment type="subunit">
    <text evidence="3">Monomer.</text>
</comment>
<dbReference type="GO" id="GO:0032366">
    <property type="term" value="P:intracellular sterol transport"/>
    <property type="evidence" value="ECO:0007669"/>
    <property type="project" value="InterPro"/>
</dbReference>
<evidence type="ECO:0000256" key="4">
    <source>
        <dbReference type="ARBA" id="ARBA00016056"/>
    </source>
</evidence>
<dbReference type="EMBL" id="KN817519">
    <property type="protein sequence ID" value="KJA29157.1"/>
    <property type="molecule type" value="Genomic_DNA"/>
</dbReference>
<dbReference type="GO" id="GO:0032934">
    <property type="term" value="F:sterol binding"/>
    <property type="evidence" value="ECO:0007669"/>
    <property type="project" value="InterPro"/>
</dbReference>
<evidence type="ECO:0000256" key="1">
    <source>
        <dbReference type="ARBA" id="ARBA00002053"/>
    </source>
</evidence>
<sequence>MPGQQPLDVQSGPIRTAAGWEWQDCGLDTDAVKIESIEVSPDPPEPGKDMTVKVKGIAREVIEDGASADVTVKLGLIKILQKTFDICEEARTNNASIQCPVSEGTHIVEQTVALPKEIPKAKFVVDVNGYTASDDDMFCLKLTVDFMKRPFPPFW</sequence>
<reference evidence="10" key="1">
    <citation type="submission" date="2014-04" db="EMBL/GenBank/DDBJ databases">
        <title>Evolutionary Origins and Diversification of the Mycorrhizal Mutualists.</title>
        <authorList>
            <consortium name="DOE Joint Genome Institute"/>
            <consortium name="Mycorrhizal Genomics Consortium"/>
            <person name="Kohler A."/>
            <person name="Kuo A."/>
            <person name="Nagy L.G."/>
            <person name="Floudas D."/>
            <person name="Copeland A."/>
            <person name="Barry K.W."/>
            <person name="Cichocki N."/>
            <person name="Veneault-Fourrey C."/>
            <person name="LaButti K."/>
            <person name="Lindquist E.A."/>
            <person name="Lipzen A."/>
            <person name="Lundell T."/>
            <person name="Morin E."/>
            <person name="Murat C."/>
            <person name="Riley R."/>
            <person name="Ohm R."/>
            <person name="Sun H."/>
            <person name="Tunlid A."/>
            <person name="Henrissat B."/>
            <person name="Grigoriev I.V."/>
            <person name="Hibbett D.S."/>
            <person name="Martin F."/>
        </authorList>
    </citation>
    <scope>NUCLEOTIDE SEQUENCE [LARGE SCALE GENOMIC DNA]</scope>
    <source>
        <strain evidence="10">FD-334 SS-4</strain>
    </source>
</reference>
<dbReference type="PANTHER" id="PTHR11306">
    <property type="entry name" value="NIEMANN PICK TYPE C2 PROTEIN NPC2-RELATED"/>
    <property type="match status" value="1"/>
</dbReference>
<evidence type="ECO:0000313" key="10">
    <source>
        <dbReference type="Proteomes" id="UP000054270"/>
    </source>
</evidence>
<dbReference type="OrthoDB" id="6409159at2759"/>
<dbReference type="AlphaFoldDB" id="A0A0D2LME0"/>
<evidence type="ECO:0000259" key="8">
    <source>
        <dbReference type="SMART" id="SM00737"/>
    </source>
</evidence>
<comment type="similarity">
    <text evidence="2">Belongs to the NPC2 family.</text>
</comment>
<dbReference type="SUPFAM" id="SSF81296">
    <property type="entry name" value="E set domains"/>
    <property type="match status" value="1"/>
</dbReference>
<evidence type="ECO:0000256" key="7">
    <source>
        <dbReference type="ARBA" id="ARBA00023055"/>
    </source>
</evidence>
<dbReference type="PANTHER" id="PTHR11306:SF0">
    <property type="entry name" value="PHOSPHATIDYLGLYCEROL_PHOSPHATIDYLINOSITOL TRANSFER PROTEIN"/>
    <property type="match status" value="1"/>
</dbReference>
<name>A0A0D2LME0_HYPSF</name>